<proteinExistence type="predicted"/>
<dbReference type="Proteomes" id="UP001317963">
    <property type="component" value="Chromosome"/>
</dbReference>
<dbReference type="SUPFAM" id="SSF55729">
    <property type="entry name" value="Acyl-CoA N-acyltransferases (Nat)"/>
    <property type="match status" value="1"/>
</dbReference>
<dbReference type="InterPro" id="IPR051531">
    <property type="entry name" value="N-acetyltransferase"/>
</dbReference>
<accession>A0ABY6Q717</accession>
<dbReference type="PANTHER" id="PTHR43792">
    <property type="entry name" value="GNAT FAMILY, PUTATIVE (AFU_ORTHOLOGUE AFUA_3G00765)-RELATED-RELATED"/>
    <property type="match status" value="1"/>
</dbReference>
<evidence type="ECO:0000313" key="2">
    <source>
        <dbReference type="EMBL" id="UZP74330.1"/>
    </source>
</evidence>
<protein>
    <submittedName>
        <fullName evidence="2">N-acetyltransferase</fullName>
    </submittedName>
</protein>
<dbReference type="RefSeq" id="WP_279243146.1">
    <property type="nucleotide sequence ID" value="NZ_CP036501.1"/>
</dbReference>
<dbReference type="PROSITE" id="PS51186">
    <property type="entry name" value="GNAT"/>
    <property type="match status" value="1"/>
</dbReference>
<dbReference type="Pfam" id="PF13302">
    <property type="entry name" value="Acetyltransf_3"/>
    <property type="match status" value="1"/>
</dbReference>
<dbReference type="Gene3D" id="3.40.630.30">
    <property type="match status" value="1"/>
</dbReference>
<gene>
    <name evidence="2" type="ORF">E0F26_06060</name>
</gene>
<organism evidence="2 3">
    <name type="scientific">Candidatus Paraluminiphilus aquimaris</name>
    <dbReference type="NCBI Taxonomy" id="2518994"/>
    <lineage>
        <taxon>Bacteria</taxon>
        <taxon>Pseudomonadati</taxon>
        <taxon>Pseudomonadota</taxon>
        <taxon>Gammaproteobacteria</taxon>
        <taxon>Cellvibrionales</taxon>
        <taxon>Halieaceae</taxon>
        <taxon>Candidatus Paraluminiphilus</taxon>
    </lineage>
</organism>
<dbReference type="EMBL" id="CP036501">
    <property type="protein sequence ID" value="UZP74330.1"/>
    <property type="molecule type" value="Genomic_DNA"/>
</dbReference>
<name>A0ABY6Q717_9GAMM</name>
<keyword evidence="3" id="KW-1185">Reference proteome</keyword>
<reference evidence="2 3" key="1">
    <citation type="submission" date="2019-02" db="EMBL/GenBank/DDBJ databases">
        <title>Halieaceae_genomes.</title>
        <authorList>
            <person name="Li S.-H."/>
        </authorList>
    </citation>
    <scope>NUCLEOTIDE SEQUENCE [LARGE SCALE GENOMIC DNA]</scope>
    <source>
        <strain evidence="2 3">JH123</strain>
    </source>
</reference>
<dbReference type="PANTHER" id="PTHR43792:SF1">
    <property type="entry name" value="N-ACETYLTRANSFERASE DOMAIN-CONTAINING PROTEIN"/>
    <property type="match status" value="1"/>
</dbReference>
<sequence>MIQLETQRLILRPTQADDWPHVRDFLTCEDTMRHLGGHQQEADAWRTLAQWIGLWSLTQAAMFGVIEKESGEWIGRIGPWHPLHWPTMEVGWGLRKAYWGQGYAFEAASACIDFAFDELDWSEVTHLIEDANTPSQTLATRLGSRPSEYVHLPGSLSDVQVRVWRQNKADWQANR</sequence>
<evidence type="ECO:0000313" key="3">
    <source>
        <dbReference type="Proteomes" id="UP001317963"/>
    </source>
</evidence>
<dbReference type="InterPro" id="IPR016181">
    <property type="entry name" value="Acyl_CoA_acyltransferase"/>
</dbReference>
<dbReference type="InterPro" id="IPR000182">
    <property type="entry name" value="GNAT_dom"/>
</dbReference>
<evidence type="ECO:0000259" key="1">
    <source>
        <dbReference type="PROSITE" id="PS51186"/>
    </source>
</evidence>
<feature type="domain" description="N-acetyltransferase" evidence="1">
    <location>
        <begin position="9"/>
        <end position="166"/>
    </location>
</feature>